<proteinExistence type="predicted"/>
<name>A0A1Y6FG25_9SPHN</name>
<accession>A0A1Y6FG25</accession>
<feature type="transmembrane region" description="Helical" evidence="1">
    <location>
        <begin position="97"/>
        <end position="118"/>
    </location>
</feature>
<keyword evidence="1" id="KW-1133">Transmembrane helix</keyword>
<evidence type="ECO:0000313" key="3">
    <source>
        <dbReference type="Proteomes" id="UP000194420"/>
    </source>
</evidence>
<feature type="transmembrane region" description="Helical" evidence="1">
    <location>
        <begin position="41"/>
        <end position="64"/>
    </location>
</feature>
<keyword evidence="3" id="KW-1185">Reference proteome</keyword>
<organism evidence="2 3">
    <name type="scientific">Altererythrobacter xiamenensis</name>
    <dbReference type="NCBI Taxonomy" id="1316679"/>
    <lineage>
        <taxon>Bacteria</taxon>
        <taxon>Pseudomonadati</taxon>
        <taxon>Pseudomonadota</taxon>
        <taxon>Alphaproteobacteria</taxon>
        <taxon>Sphingomonadales</taxon>
        <taxon>Erythrobacteraceae</taxon>
        <taxon>Altererythrobacter</taxon>
    </lineage>
</organism>
<feature type="transmembrane region" description="Helical" evidence="1">
    <location>
        <begin position="12"/>
        <end position="35"/>
    </location>
</feature>
<dbReference type="EMBL" id="FXWG01000003">
    <property type="protein sequence ID" value="SMQ73938.1"/>
    <property type="molecule type" value="Genomic_DNA"/>
</dbReference>
<reference evidence="3" key="1">
    <citation type="submission" date="2017-04" db="EMBL/GenBank/DDBJ databases">
        <authorList>
            <person name="Varghese N."/>
            <person name="Submissions S."/>
        </authorList>
    </citation>
    <scope>NUCLEOTIDE SEQUENCE [LARGE SCALE GENOMIC DNA]</scope>
</reference>
<feature type="transmembrane region" description="Helical" evidence="1">
    <location>
        <begin position="71"/>
        <end position="91"/>
    </location>
</feature>
<dbReference type="RefSeq" id="WP_086438266.1">
    <property type="nucleotide sequence ID" value="NZ_FXWG01000003.1"/>
</dbReference>
<dbReference type="AlphaFoldDB" id="A0A1Y6FG25"/>
<keyword evidence="1" id="KW-0472">Membrane</keyword>
<dbReference type="SUPFAM" id="SSF55961">
    <property type="entry name" value="Bet v1-like"/>
    <property type="match status" value="1"/>
</dbReference>
<gene>
    <name evidence="2" type="ORF">SAMN06297468_2368</name>
</gene>
<evidence type="ECO:0000256" key="1">
    <source>
        <dbReference type="SAM" id="Phobius"/>
    </source>
</evidence>
<keyword evidence="1" id="KW-0812">Transmembrane</keyword>
<dbReference type="OrthoDB" id="315686at2"/>
<dbReference type="InterPro" id="IPR023393">
    <property type="entry name" value="START-like_dom_sf"/>
</dbReference>
<protein>
    <submittedName>
        <fullName evidence="2">Polyketide cyclase / dehydrase and lipid transport</fullName>
    </submittedName>
</protein>
<dbReference type="Gene3D" id="3.30.530.20">
    <property type="match status" value="1"/>
</dbReference>
<evidence type="ECO:0000313" key="2">
    <source>
        <dbReference type="EMBL" id="SMQ73938.1"/>
    </source>
</evidence>
<dbReference type="Proteomes" id="UP000194420">
    <property type="component" value="Unassembled WGS sequence"/>
</dbReference>
<sequence length="336" mass="37622">MAYLDDQDRPSAHPGFAIGMLALALISFGSLFYVWDFEGAFAGYAALFLMPFSLGALAAQIGFFQFHKMGCLIAPTALFAIIFPFVYFGMAEGLVCILIVLPFWVAAGLGGALSAYIMRKQAERDEVEANQERFRSTGWIILPIALFMIEESAPPAWTDHTVTREIEIDAPAETIWPLLVSIPDIGSEEGLPNFTHDIAGVARPSEAKLVRRDGELVRLASWGEHIRFEERITSIEPGRTIGWDFAFPDDSIQKYTDRHIAPQGTMLHIESGRYDLRSTGDRRSTLTLTTRYRIRSRMGFYLELWGERMLGDVQENVLAIVKQRSEARPPDVRVAG</sequence>